<name>A0ABU9N3C7_9FLAO</name>
<dbReference type="EMBL" id="JBCGDO010000006">
    <property type="protein sequence ID" value="MEM0542219.1"/>
    <property type="molecule type" value="Genomic_DNA"/>
</dbReference>
<gene>
    <name evidence="2" type="ORF">WFZ85_06300</name>
</gene>
<dbReference type="RefSeq" id="WP_342695440.1">
    <property type="nucleotide sequence ID" value="NZ_JBCGDO010000006.1"/>
</dbReference>
<keyword evidence="3" id="KW-1185">Reference proteome</keyword>
<feature type="transmembrane region" description="Helical" evidence="1">
    <location>
        <begin position="6"/>
        <end position="24"/>
    </location>
</feature>
<proteinExistence type="predicted"/>
<evidence type="ECO:0000256" key="1">
    <source>
        <dbReference type="SAM" id="Phobius"/>
    </source>
</evidence>
<organism evidence="2 3">
    <name type="scientific">Flavobacterium aureirubrum</name>
    <dbReference type="NCBI Taxonomy" id="3133147"/>
    <lineage>
        <taxon>Bacteria</taxon>
        <taxon>Pseudomonadati</taxon>
        <taxon>Bacteroidota</taxon>
        <taxon>Flavobacteriia</taxon>
        <taxon>Flavobacteriales</taxon>
        <taxon>Flavobacteriaceae</taxon>
        <taxon>Flavobacterium</taxon>
    </lineage>
</organism>
<dbReference type="Proteomes" id="UP001460072">
    <property type="component" value="Unassembled WGS sequence"/>
</dbReference>
<reference evidence="2 3" key="1">
    <citation type="submission" date="2024-03" db="EMBL/GenBank/DDBJ databases">
        <title>Two novel species of the genus Flavobacterium exhibiting potentially degradation of complex polysaccharides.</title>
        <authorList>
            <person name="Lian X."/>
        </authorList>
    </citation>
    <scope>NUCLEOTIDE SEQUENCE [LARGE SCALE GENOMIC DNA]</scope>
    <source>
        <strain evidence="3">j3</strain>
    </source>
</reference>
<keyword evidence="1" id="KW-0812">Transmembrane</keyword>
<accession>A0ABU9N3C7</accession>
<comment type="caution">
    <text evidence="2">The sequence shown here is derived from an EMBL/GenBank/DDBJ whole genome shotgun (WGS) entry which is preliminary data.</text>
</comment>
<sequence length="41" mass="4661">MDIQEILVYVVLIVALGFLVRKFFWKSKSKKNCGNGDCGCH</sequence>
<evidence type="ECO:0000313" key="3">
    <source>
        <dbReference type="Proteomes" id="UP001460072"/>
    </source>
</evidence>
<keyword evidence="1" id="KW-0472">Membrane</keyword>
<evidence type="ECO:0000313" key="2">
    <source>
        <dbReference type="EMBL" id="MEM0542219.1"/>
    </source>
</evidence>
<protein>
    <submittedName>
        <fullName evidence="2">FeoB-associated Cys-rich membrane protein</fullName>
    </submittedName>
</protein>
<dbReference type="Pfam" id="PF12669">
    <property type="entry name" value="FeoB_associated"/>
    <property type="match status" value="1"/>
</dbReference>
<keyword evidence="1" id="KW-1133">Transmembrane helix</keyword>